<reference evidence="4" key="2">
    <citation type="submission" date="2024-08" db="UniProtKB">
        <authorList>
            <consortium name="EnsemblMetazoa"/>
        </authorList>
    </citation>
    <scope>IDENTIFICATION</scope>
</reference>
<gene>
    <name evidence="4" type="primary">109534757</name>
    <name evidence="3" type="ORF">D910_10135</name>
    <name evidence="2" type="ORF">YQE_03985</name>
</gene>
<dbReference type="EnsemblMetazoa" id="XM_019900532.1">
    <property type="protein sequence ID" value="XP_019756091.1"/>
    <property type="gene ID" value="LOC109534757"/>
</dbReference>
<evidence type="ECO:0000313" key="2">
    <source>
        <dbReference type="EMBL" id="ENN79522.1"/>
    </source>
</evidence>
<dbReference type="CDD" id="cd04750">
    <property type="entry name" value="Commd2"/>
    <property type="match status" value="1"/>
</dbReference>
<dbReference type="Pfam" id="PF07258">
    <property type="entry name" value="COMM_domain"/>
    <property type="match status" value="1"/>
</dbReference>
<dbReference type="PROSITE" id="PS51269">
    <property type="entry name" value="COMM"/>
    <property type="match status" value="1"/>
</dbReference>
<dbReference type="Proteomes" id="UP000019118">
    <property type="component" value="Unassembled WGS sequence"/>
</dbReference>
<evidence type="ECO:0000313" key="5">
    <source>
        <dbReference type="Proteomes" id="UP000019118"/>
    </source>
</evidence>
<dbReference type="EMBL" id="KB740686">
    <property type="protein sequence ID" value="ENN79522.1"/>
    <property type="molecule type" value="Genomic_DNA"/>
</dbReference>
<organism evidence="2">
    <name type="scientific">Dendroctonus ponderosae</name>
    <name type="common">Mountain pine beetle</name>
    <dbReference type="NCBI Taxonomy" id="77166"/>
    <lineage>
        <taxon>Eukaryota</taxon>
        <taxon>Metazoa</taxon>
        <taxon>Ecdysozoa</taxon>
        <taxon>Arthropoda</taxon>
        <taxon>Hexapoda</taxon>
        <taxon>Insecta</taxon>
        <taxon>Pterygota</taxon>
        <taxon>Neoptera</taxon>
        <taxon>Endopterygota</taxon>
        <taxon>Coleoptera</taxon>
        <taxon>Polyphaga</taxon>
        <taxon>Cucujiformia</taxon>
        <taxon>Curculionidae</taxon>
        <taxon>Scolytinae</taxon>
        <taxon>Dendroctonus</taxon>
    </lineage>
</organism>
<evidence type="ECO:0000313" key="6">
    <source>
        <dbReference type="Proteomes" id="UP000030742"/>
    </source>
</evidence>
<dbReference type="InterPro" id="IPR017920">
    <property type="entry name" value="COMM"/>
</dbReference>
<proteinExistence type="predicted"/>
<name>N6ULE7_DENPD</name>
<dbReference type="InterPro" id="IPR037354">
    <property type="entry name" value="Commd2"/>
</dbReference>
<reference evidence="5 6" key="1">
    <citation type="journal article" date="2013" name="Genome Biol.">
        <title>Draft genome of the mountain pine beetle, Dendroctonus ponderosae Hopkins, a major forest pest.</title>
        <authorList>
            <person name="Keeling C.I."/>
            <person name="Yuen M.M."/>
            <person name="Liao N.Y."/>
            <person name="Docking T.R."/>
            <person name="Chan S.K."/>
            <person name="Taylor G.A."/>
            <person name="Palmquist D.L."/>
            <person name="Jackman S.D."/>
            <person name="Nguyen A."/>
            <person name="Li M."/>
            <person name="Henderson H."/>
            <person name="Janes J.K."/>
            <person name="Zhao Y."/>
            <person name="Pandoh P."/>
            <person name="Moore R."/>
            <person name="Sperling F.A."/>
            <person name="Huber D.P."/>
            <person name="Birol I."/>
            <person name="Jones S.J."/>
            <person name="Bohlmann J."/>
        </authorList>
    </citation>
    <scope>NUCLEOTIDE SEQUENCE</scope>
</reference>
<evidence type="ECO:0000313" key="3">
    <source>
        <dbReference type="EMBL" id="ERL92827.1"/>
    </source>
</evidence>
<dbReference type="Proteomes" id="UP000030742">
    <property type="component" value="Unassembled WGS sequence"/>
</dbReference>
<protein>
    <recommendedName>
        <fullName evidence="1">COMM domain-containing protein</fullName>
    </recommendedName>
</protein>
<dbReference type="AlphaFoldDB" id="N6ULE7"/>
<dbReference type="OrthoDB" id="10257479at2759"/>
<evidence type="ECO:0000313" key="4">
    <source>
        <dbReference type="EnsemblMetazoa" id="XP_019756091.1"/>
    </source>
</evidence>
<feature type="domain" description="COMM" evidence="1">
    <location>
        <begin position="122"/>
        <end position="194"/>
    </location>
</feature>
<accession>N6ULE7</accession>
<evidence type="ECO:0000259" key="1">
    <source>
        <dbReference type="PROSITE" id="PS51269"/>
    </source>
</evidence>
<dbReference type="STRING" id="77166.N6ULE7"/>
<sequence length="209" mass="23748">MLISLRGDHKEHLKLLLTQPESVVSDFCKLALAYMEKGPNAKLYKTAASKLNLPVDDIQNCVYGLVNLLLIACKHQLSDADFRDSVLTLGFTEQLQAVLSEFYKERQAEVLQVQRTGLVEPHYHDLQWRFEVQVASRALPQQVTPLVTMDLALRTEQSGADPNITHTLLQTDPTNLMHLANELQAALDESRSRHCRKIHRILTNRQLQS</sequence>
<dbReference type="EMBL" id="KB632335">
    <property type="protein sequence ID" value="ERL92827.1"/>
    <property type="molecule type" value="Genomic_DNA"/>
</dbReference>
<dbReference type="OMA" id="NGDHNTQ"/>
<keyword evidence="5" id="KW-1185">Reference proteome</keyword>
<feature type="non-terminal residue" evidence="2">
    <location>
        <position position="1"/>
    </location>
</feature>
<dbReference type="KEGG" id="dpa:109534757"/>
<dbReference type="HOGENOM" id="CLU_096212_0_0_1"/>
<dbReference type="PANTHER" id="PTHR15857">
    <property type="entry name" value="COMM DOMAIN CONTAINING PROTEIN 2"/>
    <property type="match status" value="1"/>
</dbReference>
<dbReference type="PANTHER" id="PTHR15857:SF0">
    <property type="entry name" value="COMM DOMAIN-CONTAINING PROTEIN 2"/>
    <property type="match status" value="1"/>
</dbReference>